<dbReference type="Gene3D" id="1.10.10.10">
    <property type="entry name" value="Winged helix-like DNA-binding domain superfamily/Winged helix DNA-binding domain"/>
    <property type="match status" value="1"/>
</dbReference>
<dbReference type="AlphaFoldDB" id="A0A8J6ZDB6"/>
<dbReference type="InterPro" id="IPR017938">
    <property type="entry name" value="Riboflavin_synthase-like_b-brl"/>
</dbReference>
<dbReference type="InterPro" id="IPR036390">
    <property type="entry name" value="WH_DNA-bd_sf"/>
</dbReference>
<protein>
    <submittedName>
        <fullName evidence="4">SIP domain-containing protein</fullName>
    </submittedName>
</protein>
<dbReference type="PANTHER" id="PTHR30157:SF0">
    <property type="entry name" value="NADPH-DEPENDENT FERRIC-CHELATE REDUCTASE"/>
    <property type="match status" value="1"/>
</dbReference>
<dbReference type="InterPro" id="IPR013113">
    <property type="entry name" value="SIP_FAD-bd"/>
</dbReference>
<dbReference type="Proteomes" id="UP000609121">
    <property type="component" value="Unassembled WGS sequence"/>
</dbReference>
<dbReference type="SUPFAM" id="SSF46785">
    <property type="entry name" value="Winged helix' DNA-binding domain"/>
    <property type="match status" value="1"/>
</dbReference>
<dbReference type="Pfam" id="PF08021">
    <property type="entry name" value="FAD_binding_9"/>
    <property type="match status" value="1"/>
</dbReference>
<dbReference type="InterPro" id="IPR039261">
    <property type="entry name" value="FNR_nucleotide-bd"/>
</dbReference>
<evidence type="ECO:0000259" key="3">
    <source>
        <dbReference type="PROSITE" id="PS51384"/>
    </source>
</evidence>
<accession>A0A8J6ZDB6</accession>
<sequence length="431" mass="46473">MKHDPHNSPAPRGKGGRHRARRAFDNGTLRQLILQMIGEQPRHGYEIMAELETRSAGAYRPSPGVLYPNLSALESEGLILCEPVDGRRKLCRITDLGRRHLALAETVPAPGADRRGGHRWKGRVPAEIAEAMDALKAALRRGFLDTGAGPSQIGTAAAAIRAAAATIEGLEISPAPATDPAAAKETGMTQIITRHRHELRRRELSVRSAENLTPNMRRIVLEGPELEGFCSLGFDDHIKLFFETGGAKPEMRDYTPRAFGDGTLVLDFAMHEAGPATDWARAAAPGSRLRIGGPKGSSVIAPVFDWHLLVGDETALPAIGRRVEELPGDTEVLTLAAVSGAAEEQQWQGAAAHVAHWIHRADPADPALVLEALRALQLPAGRGFVWIAAEAGVARALKRHMLEERGHPGEWLKASGYWTAGQSDAAEKSLD</sequence>
<dbReference type="Gene3D" id="2.40.30.10">
    <property type="entry name" value="Translation factors"/>
    <property type="match status" value="1"/>
</dbReference>
<dbReference type="SUPFAM" id="SSF63380">
    <property type="entry name" value="Riboflavin synthase domain-like"/>
    <property type="match status" value="1"/>
</dbReference>
<dbReference type="InterPro" id="IPR007037">
    <property type="entry name" value="SIP_rossman_dom"/>
</dbReference>
<evidence type="ECO:0000256" key="2">
    <source>
        <dbReference type="SAM" id="MobiDB-lite"/>
    </source>
</evidence>
<dbReference type="EMBL" id="JACVXA010000066">
    <property type="protein sequence ID" value="MBE3639980.1"/>
    <property type="molecule type" value="Genomic_DNA"/>
</dbReference>
<dbReference type="PROSITE" id="PS51384">
    <property type="entry name" value="FAD_FR"/>
    <property type="match status" value="1"/>
</dbReference>
<dbReference type="Gene3D" id="3.40.50.80">
    <property type="entry name" value="Nucleotide-binding domain of ferredoxin-NADP reductase (FNR) module"/>
    <property type="match status" value="1"/>
</dbReference>
<dbReference type="Pfam" id="PF04954">
    <property type="entry name" value="SIP"/>
    <property type="match status" value="1"/>
</dbReference>
<evidence type="ECO:0000313" key="4">
    <source>
        <dbReference type="EMBL" id="MBE3639980.1"/>
    </source>
</evidence>
<dbReference type="InterPro" id="IPR036388">
    <property type="entry name" value="WH-like_DNA-bd_sf"/>
</dbReference>
<dbReference type="PANTHER" id="PTHR30157">
    <property type="entry name" value="FERRIC REDUCTASE, NADPH-DEPENDENT"/>
    <property type="match status" value="1"/>
</dbReference>
<proteinExistence type="inferred from homology"/>
<evidence type="ECO:0000256" key="1">
    <source>
        <dbReference type="ARBA" id="ARBA00035644"/>
    </source>
</evidence>
<dbReference type="GO" id="GO:0016491">
    <property type="term" value="F:oxidoreductase activity"/>
    <property type="evidence" value="ECO:0007669"/>
    <property type="project" value="InterPro"/>
</dbReference>
<keyword evidence="5" id="KW-1185">Reference proteome</keyword>
<dbReference type="Pfam" id="PF03551">
    <property type="entry name" value="PadR"/>
    <property type="match status" value="1"/>
</dbReference>
<gene>
    <name evidence="4" type="ORF">ICN82_17385</name>
</gene>
<comment type="similarity">
    <text evidence="1">Belongs to the SIP oxidoreductase family.</text>
</comment>
<dbReference type="InterPro" id="IPR017927">
    <property type="entry name" value="FAD-bd_FR_type"/>
</dbReference>
<organism evidence="4 5">
    <name type="scientific">Mangrovicoccus algicola</name>
    <dbReference type="NCBI Taxonomy" id="2771008"/>
    <lineage>
        <taxon>Bacteria</taxon>
        <taxon>Pseudomonadati</taxon>
        <taxon>Pseudomonadota</taxon>
        <taxon>Alphaproteobacteria</taxon>
        <taxon>Rhodobacterales</taxon>
        <taxon>Paracoccaceae</taxon>
        <taxon>Mangrovicoccus</taxon>
    </lineage>
</organism>
<reference evidence="4" key="1">
    <citation type="submission" date="2020-09" db="EMBL/GenBank/DDBJ databases">
        <title>A novel bacterium of genus Mangrovicoccus, isolated from South China Sea.</title>
        <authorList>
            <person name="Huang H."/>
            <person name="Mo K."/>
            <person name="Hu Y."/>
        </authorList>
    </citation>
    <scope>NUCLEOTIDE SEQUENCE</scope>
    <source>
        <strain evidence="4">HB182678</strain>
    </source>
</reference>
<dbReference type="InterPro" id="IPR039374">
    <property type="entry name" value="SIP_fam"/>
</dbReference>
<dbReference type="RefSeq" id="WP_193185327.1">
    <property type="nucleotide sequence ID" value="NZ_JACVXA010000066.1"/>
</dbReference>
<comment type="caution">
    <text evidence="4">The sequence shown here is derived from an EMBL/GenBank/DDBJ whole genome shotgun (WGS) entry which is preliminary data.</text>
</comment>
<feature type="region of interest" description="Disordered" evidence="2">
    <location>
        <begin position="1"/>
        <end position="23"/>
    </location>
</feature>
<dbReference type="CDD" id="cd06193">
    <property type="entry name" value="siderophore_interacting"/>
    <property type="match status" value="1"/>
</dbReference>
<name>A0A8J6ZDB6_9RHOB</name>
<dbReference type="InterPro" id="IPR005149">
    <property type="entry name" value="Tscrpt_reg_PadR_N"/>
</dbReference>
<feature type="domain" description="FAD-binding FR-type" evidence="3">
    <location>
        <begin position="199"/>
        <end position="301"/>
    </location>
</feature>
<evidence type="ECO:0000313" key="5">
    <source>
        <dbReference type="Proteomes" id="UP000609121"/>
    </source>
</evidence>